<evidence type="ECO:0000313" key="4">
    <source>
        <dbReference type="Proteomes" id="UP000747542"/>
    </source>
</evidence>
<evidence type="ECO:0000259" key="2">
    <source>
        <dbReference type="Pfam" id="PF15377"/>
    </source>
</evidence>
<dbReference type="Pfam" id="PF15377">
    <property type="entry name" value="DUF4604"/>
    <property type="match status" value="1"/>
</dbReference>
<dbReference type="PANTHER" id="PTHR31195:SF2">
    <property type="entry name" value="GEO02494P1"/>
    <property type="match status" value="1"/>
</dbReference>
<evidence type="ECO:0000256" key="1">
    <source>
        <dbReference type="SAM" id="MobiDB-lite"/>
    </source>
</evidence>
<sequence>MAGWTGKRVNVSYSRPEEPAFLKRFKEQVGYKEDNGLQEKFAVMPAATDEDLEDQDDDMPQVVSLRSNDLTQEECDKLRAEGKLDDLLRGNCEKVNVSKEEDEEPPPDGRILFRKPTKRSGEDKDGKTDPKKLKGDEKEKKSKKDKKKDLQKKKLLSFNEDEEEEEN</sequence>
<name>A0A8J5KDF1_HOMAM</name>
<dbReference type="OrthoDB" id="10043580at2759"/>
<dbReference type="InterPro" id="IPR027911">
    <property type="entry name" value="DUF4604"/>
</dbReference>
<dbReference type="Proteomes" id="UP000747542">
    <property type="component" value="Unassembled WGS sequence"/>
</dbReference>
<dbReference type="EMBL" id="JAHLQT010021101">
    <property type="protein sequence ID" value="KAG7167904.1"/>
    <property type="molecule type" value="Genomic_DNA"/>
</dbReference>
<dbReference type="InterPro" id="IPR040219">
    <property type="entry name" value="KIAA1143-like"/>
</dbReference>
<dbReference type="PANTHER" id="PTHR31195">
    <property type="entry name" value="GEO02494P1"/>
    <property type="match status" value="1"/>
</dbReference>
<accession>A0A8J5KDF1</accession>
<gene>
    <name evidence="3" type="ORF">Hamer_G023360</name>
</gene>
<feature type="compositionally biased region" description="Acidic residues" evidence="1">
    <location>
        <begin position="48"/>
        <end position="59"/>
    </location>
</feature>
<dbReference type="AlphaFoldDB" id="A0A8J5KDF1"/>
<feature type="region of interest" description="Disordered" evidence="1">
    <location>
        <begin position="95"/>
        <end position="167"/>
    </location>
</feature>
<comment type="caution">
    <text evidence="3">The sequence shown here is derived from an EMBL/GenBank/DDBJ whole genome shotgun (WGS) entry which is preliminary data.</text>
</comment>
<feature type="compositionally biased region" description="Basic and acidic residues" evidence="1">
    <location>
        <begin position="119"/>
        <end position="142"/>
    </location>
</feature>
<feature type="domain" description="DUF4604" evidence="2">
    <location>
        <begin position="10"/>
        <end position="162"/>
    </location>
</feature>
<protein>
    <recommendedName>
        <fullName evidence="2">DUF4604 domain-containing protein</fullName>
    </recommendedName>
</protein>
<feature type="compositionally biased region" description="Basic residues" evidence="1">
    <location>
        <begin position="143"/>
        <end position="155"/>
    </location>
</feature>
<proteinExistence type="predicted"/>
<feature type="region of interest" description="Disordered" evidence="1">
    <location>
        <begin position="46"/>
        <end position="70"/>
    </location>
</feature>
<keyword evidence="4" id="KW-1185">Reference proteome</keyword>
<reference evidence="3" key="1">
    <citation type="journal article" date="2021" name="Sci. Adv.">
        <title>The American lobster genome reveals insights on longevity, neural, and immune adaptations.</title>
        <authorList>
            <person name="Polinski J.M."/>
            <person name="Zimin A.V."/>
            <person name="Clark K.F."/>
            <person name="Kohn A.B."/>
            <person name="Sadowski N."/>
            <person name="Timp W."/>
            <person name="Ptitsyn A."/>
            <person name="Khanna P."/>
            <person name="Romanova D.Y."/>
            <person name="Williams P."/>
            <person name="Greenwood S.J."/>
            <person name="Moroz L.L."/>
            <person name="Walt D.R."/>
            <person name="Bodnar A.G."/>
        </authorList>
    </citation>
    <scope>NUCLEOTIDE SEQUENCE</scope>
    <source>
        <strain evidence="3">GMGI-L3</strain>
    </source>
</reference>
<evidence type="ECO:0000313" key="3">
    <source>
        <dbReference type="EMBL" id="KAG7167904.1"/>
    </source>
</evidence>
<organism evidence="3 4">
    <name type="scientific">Homarus americanus</name>
    <name type="common">American lobster</name>
    <dbReference type="NCBI Taxonomy" id="6706"/>
    <lineage>
        <taxon>Eukaryota</taxon>
        <taxon>Metazoa</taxon>
        <taxon>Ecdysozoa</taxon>
        <taxon>Arthropoda</taxon>
        <taxon>Crustacea</taxon>
        <taxon>Multicrustacea</taxon>
        <taxon>Malacostraca</taxon>
        <taxon>Eumalacostraca</taxon>
        <taxon>Eucarida</taxon>
        <taxon>Decapoda</taxon>
        <taxon>Pleocyemata</taxon>
        <taxon>Astacidea</taxon>
        <taxon>Nephropoidea</taxon>
        <taxon>Nephropidae</taxon>
        <taxon>Homarus</taxon>
    </lineage>
</organism>